<dbReference type="PANTHER" id="PTHR30137">
    <property type="entry name" value="LUCIFERASE-LIKE MONOOXYGENASE"/>
    <property type="match status" value="1"/>
</dbReference>
<sequence>MPAMRFDLFNELSVPSAGDRSERAVFEDTLAQWVLAESLGFSTGWLVEHHFMPEYSHSTAPELFLAAASQRTQRLRLGHAIVPLPYHHPIRVAERLATLDVLSGGRVEFGFGRGFSPQEYQAFGREMRDSRSYAEESLAVIRQAFADGRVNFRGQHFDFADLAVLPRPLQQPHPPIWTAAVSPDSFELAARQGIGVLVGPFKPWFMVREDIRCYREAWQRQHGGAADDPRLNPRVAMTIGIHCHDDQRTARRQARDGLVWFYRQLLGQTRGVLERLYEGYEYYRRFGAFHGLMGKALTLGTLETLGMTVVGNPDHCIERLSALKAAGVDHVMLAFGAGVLPQTQTVDAMHLFAERVMPAFTD</sequence>
<evidence type="ECO:0000256" key="2">
    <source>
        <dbReference type="ARBA" id="ARBA00023033"/>
    </source>
</evidence>
<keyword evidence="5" id="KW-1185">Reference proteome</keyword>
<dbReference type="Proteomes" id="UP000029273">
    <property type="component" value="Unassembled WGS sequence"/>
</dbReference>
<dbReference type="GO" id="GO:0016705">
    <property type="term" value="F:oxidoreductase activity, acting on paired donors, with incorporation or reduction of molecular oxygen"/>
    <property type="evidence" value="ECO:0007669"/>
    <property type="project" value="InterPro"/>
</dbReference>
<dbReference type="EMBL" id="JQSG02000003">
    <property type="protein sequence ID" value="OBS09104.1"/>
    <property type="molecule type" value="Genomic_DNA"/>
</dbReference>
<dbReference type="STRING" id="160660.BJI67_13520"/>
<evidence type="ECO:0000313" key="5">
    <source>
        <dbReference type="Proteomes" id="UP000029273"/>
    </source>
</evidence>
<dbReference type="InterPro" id="IPR036661">
    <property type="entry name" value="Luciferase-like_sf"/>
</dbReference>
<keyword evidence="2" id="KW-0503">Monooxygenase</keyword>
<gene>
    <name evidence="4" type="ORF">Thpro_021432</name>
</gene>
<reference evidence="4 5" key="1">
    <citation type="journal article" date="2014" name="Genome Announc.">
        <title>Draft Genome Sequence of the Iron-Oxidizing, Acidophilic, and Halotolerant 'Thiobacillus prosperus' Type Strain DSM 5130.</title>
        <authorList>
            <person name="Ossandon F.J."/>
            <person name="Cardenas J.P."/>
            <person name="Corbett M."/>
            <person name="Quatrini R."/>
            <person name="Holmes D.S."/>
            <person name="Watkin E."/>
        </authorList>
    </citation>
    <scope>NUCLEOTIDE SEQUENCE [LARGE SCALE GENOMIC DNA]</scope>
    <source>
        <strain evidence="4 5">DSM 5130</strain>
    </source>
</reference>
<dbReference type="GO" id="GO:0004497">
    <property type="term" value="F:monooxygenase activity"/>
    <property type="evidence" value="ECO:0007669"/>
    <property type="project" value="UniProtKB-KW"/>
</dbReference>
<feature type="domain" description="Luciferase-like" evidence="3">
    <location>
        <begin position="17"/>
        <end position="330"/>
    </location>
</feature>
<protein>
    <recommendedName>
        <fullName evidence="3">Luciferase-like domain-containing protein</fullName>
    </recommendedName>
</protein>
<dbReference type="InterPro" id="IPR050766">
    <property type="entry name" value="Bact_Lucif_Oxidored"/>
</dbReference>
<dbReference type="Gene3D" id="3.20.20.30">
    <property type="entry name" value="Luciferase-like domain"/>
    <property type="match status" value="1"/>
</dbReference>
<evidence type="ECO:0000313" key="4">
    <source>
        <dbReference type="EMBL" id="OBS09104.1"/>
    </source>
</evidence>
<proteinExistence type="predicted"/>
<dbReference type="GO" id="GO:0005829">
    <property type="term" value="C:cytosol"/>
    <property type="evidence" value="ECO:0007669"/>
    <property type="project" value="TreeGrafter"/>
</dbReference>
<evidence type="ECO:0000259" key="3">
    <source>
        <dbReference type="Pfam" id="PF00296"/>
    </source>
</evidence>
<dbReference type="InterPro" id="IPR011251">
    <property type="entry name" value="Luciferase-like_dom"/>
</dbReference>
<keyword evidence="1" id="KW-0560">Oxidoreductase</keyword>
<organism evidence="4 5">
    <name type="scientific">Acidihalobacter prosperus</name>
    <dbReference type="NCBI Taxonomy" id="160660"/>
    <lineage>
        <taxon>Bacteria</taxon>
        <taxon>Pseudomonadati</taxon>
        <taxon>Pseudomonadota</taxon>
        <taxon>Gammaproteobacteria</taxon>
        <taxon>Chromatiales</taxon>
        <taxon>Ectothiorhodospiraceae</taxon>
        <taxon>Acidihalobacter</taxon>
    </lineage>
</organism>
<dbReference type="PANTHER" id="PTHR30137:SF8">
    <property type="entry name" value="BLR5498 PROTEIN"/>
    <property type="match status" value="1"/>
</dbReference>
<evidence type="ECO:0000256" key="1">
    <source>
        <dbReference type="ARBA" id="ARBA00023002"/>
    </source>
</evidence>
<dbReference type="Pfam" id="PF00296">
    <property type="entry name" value="Bac_luciferase"/>
    <property type="match status" value="1"/>
</dbReference>
<dbReference type="SUPFAM" id="SSF51679">
    <property type="entry name" value="Bacterial luciferase-like"/>
    <property type="match status" value="1"/>
</dbReference>
<name>A0A1A6C3G9_9GAMM</name>
<accession>A0A1A6C3G9</accession>
<dbReference type="AlphaFoldDB" id="A0A1A6C3G9"/>
<comment type="caution">
    <text evidence="4">The sequence shown here is derived from an EMBL/GenBank/DDBJ whole genome shotgun (WGS) entry which is preliminary data.</text>
</comment>